<organism evidence="2">
    <name type="scientific">uncultured Caudovirales phage</name>
    <dbReference type="NCBI Taxonomy" id="2100421"/>
    <lineage>
        <taxon>Viruses</taxon>
        <taxon>Duplodnaviria</taxon>
        <taxon>Heunggongvirae</taxon>
        <taxon>Uroviricota</taxon>
        <taxon>Caudoviricetes</taxon>
        <taxon>Peduoviridae</taxon>
        <taxon>Maltschvirus</taxon>
        <taxon>Maltschvirus maltsch</taxon>
    </lineage>
</organism>
<evidence type="ECO:0000313" key="2">
    <source>
        <dbReference type="EMBL" id="CAB4203389.1"/>
    </source>
</evidence>
<keyword evidence="1" id="KW-0812">Transmembrane</keyword>
<evidence type="ECO:0000256" key="1">
    <source>
        <dbReference type="SAM" id="Phobius"/>
    </source>
</evidence>
<feature type="transmembrane region" description="Helical" evidence="1">
    <location>
        <begin position="15"/>
        <end position="37"/>
    </location>
</feature>
<name>A0A6J5RXC5_9CAUD</name>
<proteinExistence type="predicted"/>
<accession>A0A6J5RXC5</accession>
<gene>
    <name evidence="2" type="ORF">UFOVP1382_16</name>
</gene>
<keyword evidence="1" id="KW-0472">Membrane</keyword>
<keyword evidence="1" id="KW-1133">Transmembrane helix</keyword>
<sequence length="57" mass="6296">MRNTTWTPADARLDLFIGIVAATAAFAFYAALVYAPLNRQLDAELDREVAAIRLEAK</sequence>
<dbReference type="EMBL" id="LR797331">
    <property type="protein sequence ID" value="CAB4203389.1"/>
    <property type="molecule type" value="Genomic_DNA"/>
</dbReference>
<reference evidence="2" key="1">
    <citation type="submission" date="2020-05" db="EMBL/GenBank/DDBJ databases">
        <authorList>
            <person name="Chiriac C."/>
            <person name="Salcher M."/>
            <person name="Ghai R."/>
            <person name="Kavagutti S V."/>
        </authorList>
    </citation>
    <scope>NUCLEOTIDE SEQUENCE</scope>
</reference>
<protein>
    <submittedName>
        <fullName evidence="2">Uncharacterized protein</fullName>
    </submittedName>
</protein>